<evidence type="ECO:0000256" key="5">
    <source>
        <dbReference type="SAM" id="MobiDB-lite"/>
    </source>
</evidence>
<keyword evidence="4" id="KW-0067">ATP-binding</keyword>
<keyword evidence="2" id="KW-0813">Transport</keyword>
<feature type="compositionally biased region" description="Basic residues" evidence="5">
    <location>
        <begin position="107"/>
        <end position="121"/>
    </location>
</feature>
<name>A0A1H6G3A6_9EURY</name>
<proteinExistence type="inferred from homology"/>
<accession>A0A1H6G3A6</accession>
<feature type="region of interest" description="Disordered" evidence="5">
    <location>
        <begin position="107"/>
        <end position="143"/>
    </location>
</feature>
<feature type="compositionally biased region" description="Basic and acidic residues" evidence="5">
    <location>
        <begin position="122"/>
        <end position="131"/>
    </location>
</feature>
<comment type="similarity">
    <text evidence="1">Belongs to the ABC transporter superfamily.</text>
</comment>
<dbReference type="Gene3D" id="3.40.50.300">
    <property type="entry name" value="P-loop containing nucleotide triphosphate hydrolases"/>
    <property type="match status" value="1"/>
</dbReference>
<dbReference type="PANTHER" id="PTHR42711:SF5">
    <property type="entry name" value="ABC TRANSPORTER ATP-BINDING PROTEIN NATA"/>
    <property type="match status" value="1"/>
</dbReference>
<dbReference type="Pfam" id="PF00005">
    <property type="entry name" value="ABC_tran"/>
    <property type="match status" value="1"/>
</dbReference>
<keyword evidence="8" id="KW-1185">Reference proteome</keyword>
<evidence type="ECO:0000256" key="2">
    <source>
        <dbReference type="ARBA" id="ARBA00022448"/>
    </source>
</evidence>
<keyword evidence="3" id="KW-0547">Nucleotide-binding</keyword>
<gene>
    <name evidence="7" type="ORF">SAMN04487967_3234</name>
</gene>
<dbReference type="AlphaFoldDB" id="A0A1H6G3A6"/>
<evidence type="ECO:0000313" key="8">
    <source>
        <dbReference type="Proteomes" id="UP000199112"/>
    </source>
</evidence>
<organism evidence="7 8">
    <name type="scientific">Natronorubrum sediminis</name>
    <dbReference type="NCBI Taxonomy" id="640943"/>
    <lineage>
        <taxon>Archaea</taxon>
        <taxon>Methanobacteriati</taxon>
        <taxon>Methanobacteriota</taxon>
        <taxon>Stenosarchaea group</taxon>
        <taxon>Halobacteria</taxon>
        <taxon>Halobacteriales</taxon>
        <taxon>Natrialbaceae</taxon>
        <taxon>Natronorubrum</taxon>
    </lineage>
</organism>
<evidence type="ECO:0000256" key="3">
    <source>
        <dbReference type="ARBA" id="ARBA00022741"/>
    </source>
</evidence>
<dbReference type="InterPro" id="IPR050763">
    <property type="entry name" value="ABC_transporter_ATP-binding"/>
</dbReference>
<evidence type="ECO:0000256" key="1">
    <source>
        <dbReference type="ARBA" id="ARBA00005417"/>
    </source>
</evidence>
<evidence type="ECO:0000259" key="6">
    <source>
        <dbReference type="Pfam" id="PF00005"/>
    </source>
</evidence>
<dbReference type="EMBL" id="FNWL01000004">
    <property type="protein sequence ID" value="SEH17529.1"/>
    <property type="molecule type" value="Genomic_DNA"/>
</dbReference>
<evidence type="ECO:0000256" key="4">
    <source>
        <dbReference type="ARBA" id="ARBA00022840"/>
    </source>
</evidence>
<dbReference type="SUPFAM" id="SSF52540">
    <property type="entry name" value="P-loop containing nucleoside triphosphate hydrolases"/>
    <property type="match status" value="1"/>
</dbReference>
<feature type="domain" description="ABC transporter" evidence="6">
    <location>
        <begin position="27"/>
        <end position="96"/>
    </location>
</feature>
<dbReference type="PANTHER" id="PTHR42711">
    <property type="entry name" value="ABC TRANSPORTER ATP-BINDING PROTEIN"/>
    <property type="match status" value="1"/>
</dbReference>
<protein>
    <submittedName>
        <fullName evidence="7">ABC transporter</fullName>
    </submittedName>
</protein>
<dbReference type="Proteomes" id="UP000199112">
    <property type="component" value="Unassembled WGS sequence"/>
</dbReference>
<sequence>MTAIELRGVTKRYERFGPLRGRSITALHDVDLTVRSGEIFGFLGPNEAGKSTTIDLLLDYAAPTEGTVRVLENDVATESAAIRQRVGVLPNGYGAIASRSLVEVAHRKNRRPVRPARIRRPARPEPPRRSESSGCRRRCSRRF</sequence>
<reference evidence="8" key="1">
    <citation type="submission" date="2016-10" db="EMBL/GenBank/DDBJ databases">
        <authorList>
            <person name="Varghese N."/>
            <person name="Submissions S."/>
        </authorList>
    </citation>
    <scope>NUCLEOTIDE SEQUENCE [LARGE SCALE GENOMIC DNA]</scope>
    <source>
        <strain evidence="8">CGMCC 1.8981</strain>
    </source>
</reference>
<dbReference type="GO" id="GO:0005524">
    <property type="term" value="F:ATP binding"/>
    <property type="evidence" value="ECO:0007669"/>
    <property type="project" value="UniProtKB-KW"/>
</dbReference>
<dbReference type="GO" id="GO:0016887">
    <property type="term" value="F:ATP hydrolysis activity"/>
    <property type="evidence" value="ECO:0007669"/>
    <property type="project" value="InterPro"/>
</dbReference>
<dbReference type="InterPro" id="IPR003439">
    <property type="entry name" value="ABC_transporter-like_ATP-bd"/>
</dbReference>
<dbReference type="InterPro" id="IPR027417">
    <property type="entry name" value="P-loop_NTPase"/>
</dbReference>
<evidence type="ECO:0000313" key="7">
    <source>
        <dbReference type="EMBL" id="SEH17529.1"/>
    </source>
</evidence>